<name>A0A814IBG9_9BILA</name>
<dbReference type="Proteomes" id="UP000682733">
    <property type="component" value="Unassembled WGS sequence"/>
</dbReference>
<sequence>MDCTIRLFADDATMYLSAQDRHQLVGDMNSDLIK</sequence>
<dbReference type="EMBL" id="CAJOBA010047313">
    <property type="protein sequence ID" value="CAF4199694.1"/>
    <property type="molecule type" value="Genomic_DNA"/>
</dbReference>
<dbReference type="EMBL" id="CAJNOQ010003658">
    <property type="protein sequence ID" value="CAF1023313.1"/>
    <property type="molecule type" value="Genomic_DNA"/>
</dbReference>
<dbReference type="EMBL" id="CAJNOK010025603">
    <property type="protein sequence ID" value="CAF1392061.1"/>
    <property type="molecule type" value="Genomic_DNA"/>
</dbReference>
<comment type="caution">
    <text evidence="1">The sequence shown here is derived from an EMBL/GenBank/DDBJ whole genome shotgun (WGS) entry which is preliminary data.</text>
</comment>
<evidence type="ECO:0000313" key="4">
    <source>
        <dbReference type="EMBL" id="CAF4199694.1"/>
    </source>
</evidence>
<evidence type="ECO:0000313" key="5">
    <source>
        <dbReference type="Proteomes" id="UP000663829"/>
    </source>
</evidence>
<dbReference type="Proteomes" id="UP000681722">
    <property type="component" value="Unassembled WGS sequence"/>
</dbReference>
<feature type="non-terminal residue" evidence="1">
    <location>
        <position position="34"/>
    </location>
</feature>
<reference evidence="1" key="1">
    <citation type="submission" date="2021-02" db="EMBL/GenBank/DDBJ databases">
        <authorList>
            <person name="Nowell W R."/>
        </authorList>
    </citation>
    <scope>NUCLEOTIDE SEQUENCE</scope>
</reference>
<protein>
    <submittedName>
        <fullName evidence="1">Uncharacterized protein</fullName>
    </submittedName>
</protein>
<gene>
    <name evidence="1" type="ORF">GPM918_LOCUS14896</name>
    <name evidence="2" type="ORF">OVA965_LOCUS32625</name>
    <name evidence="3" type="ORF">SRO942_LOCUS14896</name>
    <name evidence="4" type="ORF">TMI583_LOCUS33490</name>
</gene>
<evidence type="ECO:0000313" key="1">
    <source>
        <dbReference type="EMBL" id="CAF1023313.1"/>
    </source>
</evidence>
<evidence type="ECO:0000313" key="3">
    <source>
        <dbReference type="EMBL" id="CAF3794610.1"/>
    </source>
</evidence>
<evidence type="ECO:0000313" key="2">
    <source>
        <dbReference type="EMBL" id="CAF1392061.1"/>
    </source>
</evidence>
<dbReference type="AlphaFoldDB" id="A0A814IBG9"/>
<keyword evidence="5" id="KW-1185">Reference proteome</keyword>
<accession>A0A814IBG9</accession>
<dbReference type="EMBL" id="CAJOBC010003658">
    <property type="protein sequence ID" value="CAF3794610.1"/>
    <property type="molecule type" value="Genomic_DNA"/>
</dbReference>
<dbReference type="Proteomes" id="UP000663829">
    <property type="component" value="Unassembled WGS sequence"/>
</dbReference>
<dbReference type="Proteomes" id="UP000677228">
    <property type="component" value="Unassembled WGS sequence"/>
</dbReference>
<proteinExistence type="predicted"/>
<organism evidence="1 5">
    <name type="scientific">Didymodactylos carnosus</name>
    <dbReference type="NCBI Taxonomy" id="1234261"/>
    <lineage>
        <taxon>Eukaryota</taxon>
        <taxon>Metazoa</taxon>
        <taxon>Spiralia</taxon>
        <taxon>Gnathifera</taxon>
        <taxon>Rotifera</taxon>
        <taxon>Eurotatoria</taxon>
        <taxon>Bdelloidea</taxon>
        <taxon>Philodinida</taxon>
        <taxon>Philodinidae</taxon>
        <taxon>Didymodactylos</taxon>
    </lineage>
</organism>